<evidence type="ECO:0000313" key="1">
    <source>
        <dbReference type="EMBL" id="SFS96426.1"/>
    </source>
</evidence>
<dbReference type="AlphaFoldDB" id="A0A1I6U4Q1"/>
<dbReference type="EMBL" id="FOZX01000009">
    <property type="protein sequence ID" value="SFS96426.1"/>
    <property type="molecule type" value="Genomic_DNA"/>
</dbReference>
<organism evidence="1 2">
    <name type="scientific">Saccharopolyspora flava</name>
    <dbReference type="NCBI Taxonomy" id="95161"/>
    <lineage>
        <taxon>Bacteria</taxon>
        <taxon>Bacillati</taxon>
        <taxon>Actinomycetota</taxon>
        <taxon>Actinomycetes</taxon>
        <taxon>Pseudonocardiales</taxon>
        <taxon>Pseudonocardiaceae</taxon>
        <taxon>Saccharopolyspora</taxon>
    </lineage>
</organism>
<reference evidence="2" key="1">
    <citation type="submission" date="2016-10" db="EMBL/GenBank/DDBJ databases">
        <authorList>
            <person name="Varghese N."/>
            <person name="Submissions S."/>
        </authorList>
    </citation>
    <scope>NUCLEOTIDE SEQUENCE [LARGE SCALE GENOMIC DNA]</scope>
    <source>
        <strain evidence="2">DSM 44771</strain>
    </source>
</reference>
<proteinExistence type="predicted"/>
<evidence type="ECO:0000313" key="2">
    <source>
        <dbReference type="Proteomes" id="UP000198852"/>
    </source>
</evidence>
<dbReference type="InterPro" id="IPR045392">
    <property type="entry name" value="DUF6519"/>
</dbReference>
<name>A0A1I6U4Q1_9PSEU</name>
<dbReference type="STRING" id="95161.SAMN05660874_04585"/>
<dbReference type="Proteomes" id="UP000198852">
    <property type="component" value="Unassembled WGS sequence"/>
</dbReference>
<accession>A0A1I6U4Q1</accession>
<protein>
    <submittedName>
        <fullName evidence="1">Uncharacterized protein</fullName>
    </submittedName>
</protein>
<dbReference type="RefSeq" id="WP_175548217.1">
    <property type="nucleotide sequence ID" value="NZ_FOZX01000009.1"/>
</dbReference>
<dbReference type="Pfam" id="PF20129">
    <property type="entry name" value="DUF6519"/>
    <property type="match status" value="2"/>
</dbReference>
<keyword evidence="2" id="KW-1185">Reference proteome</keyword>
<gene>
    <name evidence="1" type="ORF">SAMN05660874_04585</name>
</gene>
<sequence length="465" mass="51333">MHADLSRISFHPERGYSAVVAQQGRVTLDADVNEQMLTQLLQHRTALTDLIGQHGGPEGSAGFKIARLPGRNGLDDLSIGGGRYYVAGILCDATRPEPGVAVPDEGAPPPAPAQPETWTYWDQPNAFRDPEIPEDRLPAELPYMVYLKVWERVVTAAEDPDLREVALGAETSARLKVVWQVLALPASQLRVRNADASVEALQDAFDEWARDRTAKGARMAARAQRPDDADDPCVLRPDARYRGPENQLYRVEIHEGGPASEATFTWSRENGSVVFAVDELDGAWASLATLGGDAKLDLDVGDVVEFTDTARTSRGEPAELLRVEELDLPERRVRLSAEPELGHRPELHPILRRWDHREPRGGRPMRGGALPVEEGRWIGIEDGVEVFFNPTDPEGPGYRSGDHWLVPARTATGDVDWPTDPADRPLLQPPLGVVEHYAPLAWVASPEQTVDMRLTFGMTQPEARR</sequence>